<evidence type="ECO:0000256" key="3">
    <source>
        <dbReference type="ARBA" id="ARBA00022547"/>
    </source>
</evidence>
<evidence type="ECO:0000256" key="2">
    <source>
        <dbReference type="ARBA" id="ARBA00022448"/>
    </source>
</evidence>
<feature type="transmembrane region" description="Helical" evidence="14">
    <location>
        <begin position="6"/>
        <end position="28"/>
    </location>
</feature>
<evidence type="ECO:0000256" key="6">
    <source>
        <dbReference type="ARBA" id="ARBA00022989"/>
    </source>
</evidence>
<dbReference type="InterPro" id="IPR050059">
    <property type="entry name" value="ATP_synthase_B_chain"/>
</dbReference>
<evidence type="ECO:0000256" key="8">
    <source>
        <dbReference type="ARBA" id="ARBA00023136"/>
    </source>
</evidence>
<keyword evidence="5 13" id="KW-0375">Hydrogen ion transport</keyword>
<reference evidence="15 16" key="1">
    <citation type="submission" date="2020-11" db="EMBL/GenBank/DDBJ databases">
        <authorList>
            <person name="Peeters C."/>
        </authorList>
    </citation>
    <scope>NUCLEOTIDE SEQUENCE [LARGE SCALE GENOMIC DNA]</scope>
    <source>
        <strain evidence="15 16">LMG 7974</strain>
    </source>
</reference>
<organism evidence="15 16">
    <name type="scientific">Campylobacter majalis</name>
    <dbReference type="NCBI Taxonomy" id="2790656"/>
    <lineage>
        <taxon>Bacteria</taxon>
        <taxon>Pseudomonadati</taxon>
        <taxon>Campylobacterota</taxon>
        <taxon>Epsilonproteobacteria</taxon>
        <taxon>Campylobacterales</taxon>
        <taxon>Campylobacteraceae</taxon>
        <taxon>Campylobacter</taxon>
    </lineage>
</organism>
<keyword evidence="9" id="KW-0066">ATP synthesis</keyword>
<dbReference type="PANTHER" id="PTHR33445">
    <property type="entry name" value="ATP SYNTHASE SUBUNIT B', CHLOROPLASTIC"/>
    <property type="match status" value="1"/>
</dbReference>
<evidence type="ECO:0000256" key="7">
    <source>
        <dbReference type="ARBA" id="ARBA00023065"/>
    </source>
</evidence>
<sequence length="140" mass="15389">MLEINPSLVVMTAIVFLGLIAVLNTLLYKPLLKFVDERNASIKADEESASKNASDLGVYEAEINSIIAQARNEANKIRQDALNSAKSISANEVNAKKAELQSDYERFLDDLNVKKAALKADLLSKLPDLKGVLDTKLVRM</sequence>
<dbReference type="CDD" id="cd06503">
    <property type="entry name" value="ATP-synt_Fo_b"/>
    <property type="match status" value="1"/>
</dbReference>
<dbReference type="Pfam" id="PF00430">
    <property type="entry name" value="ATP-synt_B"/>
    <property type="match status" value="1"/>
</dbReference>
<keyword evidence="6 14" id="KW-1133">Transmembrane helix</keyword>
<evidence type="ECO:0000256" key="14">
    <source>
        <dbReference type="SAM" id="Phobius"/>
    </source>
</evidence>
<evidence type="ECO:0000256" key="13">
    <source>
        <dbReference type="RuleBase" id="RU003848"/>
    </source>
</evidence>
<protein>
    <submittedName>
        <fullName evidence="15">ATP synthase subunit b</fullName>
    </submittedName>
</protein>
<comment type="caution">
    <text evidence="15">The sequence shown here is derived from an EMBL/GenBank/DDBJ whole genome shotgun (WGS) entry which is preliminary data.</text>
</comment>
<gene>
    <name evidence="15" type="primary">atpG_2</name>
    <name evidence="15" type="ORF">LMG7974_00478</name>
</gene>
<keyword evidence="8 14" id="KW-0472">Membrane</keyword>
<keyword evidence="7 13" id="KW-0406">Ion transport</keyword>
<evidence type="ECO:0000256" key="4">
    <source>
        <dbReference type="ARBA" id="ARBA00022692"/>
    </source>
</evidence>
<comment type="function">
    <text evidence="11">Component of the F(0) channel, it forms part of the peripheral stalk, linking F(1) to F(0). The b'-subunit is a diverged and duplicated form of b found in plants and photosynthetic bacteria.</text>
</comment>
<comment type="similarity">
    <text evidence="1 13">Belongs to the ATPase B chain family.</text>
</comment>
<dbReference type="InterPro" id="IPR002146">
    <property type="entry name" value="ATP_synth_b/b'su_bac/chlpt"/>
</dbReference>
<evidence type="ECO:0000313" key="16">
    <source>
        <dbReference type="Proteomes" id="UP000789803"/>
    </source>
</evidence>
<evidence type="ECO:0000256" key="12">
    <source>
        <dbReference type="ARBA" id="ARBA00037847"/>
    </source>
</evidence>
<comment type="function">
    <text evidence="10">F(1)F(0) ATP synthase produces ATP from ADP in the presence of a proton or sodium gradient. F-type ATPases consist of two structural domains, F(1) containing the extramembraneous catalytic core and F(0) containing the membrane proton channel, linked together by a central stalk and a peripheral stalk. During catalysis, ATP synthesis in the catalytic domain of F(1) is coupled via a rotary mechanism of the central stalk subunits to proton translocation.</text>
</comment>
<evidence type="ECO:0000256" key="11">
    <source>
        <dbReference type="ARBA" id="ARBA00025614"/>
    </source>
</evidence>
<dbReference type="NCBIfam" id="NF006293">
    <property type="entry name" value="PRK08476.1"/>
    <property type="match status" value="1"/>
</dbReference>
<keyword evidence="3 13" id="KW-0138">CF(0)</keyword>
<proteinExistence type="inferred from homology"/>
<evidence type="ECO:0000256" key="10">
    <source>
        <dbReference type="ARBA" id="ARBA00025198"/>
    </source>
</evidence>
<keyword evidence="16" id="KW-1185">Reference proteome</keyword>
<dbReference type="Proteomes" id="UP000789803">
    <property type="component" value="Unassembled WGS sequence"/>
</dbReference>
<keyword evidence="4 13" id="KW-0812">Transmembrane</keyword>
<dbReference type="EMBL" id="CAJHOF010000003">
    <property type="protein sequence ID" value="CAD7287599.1"/>
    <property type="molecule type" value="Genomic_DNA"/>
</dbReference>
<evidence type="ECO:0000256" key="1">
    <source>
        <dbReference type="ARBA" id="ARBA00005513"/>
    </source>
</evidence>
<name>A0ABM8Q469_9BACT</name>
<evidence type="ECO:0000256" key="9">
    <source>
        <dbReference type="ARBA" id="ARBA00023310"/>
    </source>
</evidence>
<evidence type="ECO:0000256" key="5">
    <source>
        <dbReference type="ARBA" id="ARBA00022781"/>
    </source>
</evidence>
<comment type="subcellular location">
    <subcellularLocation>
        <location evidence="12">Endomembrane system</location>
        <topology evidence="12">Single-pass membrane protein</topology>
    </subcellularLocation>
</comment>
<accession>A0ABM8Q469</accession>
<dbReference type="RefSeq" id="WP_229932299.1">
    <property type="nucleotide sequence ID" value="NZ_CAJHOF010000003.1"/>
</dbReference>
<keyword evidence="2 13" id="KW-0813">Transport</keyword>
<evidence type="ECO:0000313" key="15">
    <source>
        <dbReference type="EMBL" id="CAD7287599.1"/>
    </source>
</evidence>
<dbReference type="PANTHER" id="PTHR33445:SF1">
    <property type="entry name" value="ATP SYNTHASE SUBUNIT B"/>
    <property type="match status" value="1"/>
</dbReference>